<dbReference type="Gene3D" id="3.30.420.10">
    <property type="entry name" value="Ribonuclease H-like superfamily/Ribonuclease H"/>
    <property type="match status" value="1"/>
</dbReference>
<dbReference type="InterPro" id="IPR013103">
    <property type="entry name" value="RVT_2"/>
</dbReference>
<evidence type="ECO:0000256" key="6">
    <source>
        <dbReference type="ARBA" id="ARBA00022801"/>
    </source>
</evidence>
<dbReference type="Gene3D" id="1.10.340.70">
    <property type="match status" value="1"/>
</dbReference>
<keyword evidence="3" id="KW-0548">Nucleotidyltransferase</keyword>
<dbReference type="Pfam" id="PF03732">
    <property type="entry name" value="Retrotrans_gag"/>
    <property type="match status" value="1"/>
</dbReference>
<dbReference type="GO" id="GO:0004519">
    <property type="term" value="F:endonuclease activity"/>
    <property type="evidence" value="ECO:0007669"/>
    <property type="project" value="UniProtKB-KW"/>
</dbReference>
<dbReference type="InterPro" id="IPR021109">
    <property type="entry name" value="Peptidase_aspartic_dom_sf"/>
</dbReference>
<keyword evidence="4" id="KW-0540">Nuclease</keyword>
<keyword evidence="8" id="KW-0863">Zinc-finger</keyword>
<dbReference type="CDD" id="cd00303">
    <property type="entry name" value="retropepsin_like"/>
    <property type="match status" value="2"/>
</dbReference>
<dbReference type="InterPro" id="IPR005162">
    <property type="entry name" value="Retrotrans_gag_dom"/>
</dbReference>
<feature type="domain" description="CCHC-type" evidence="10">
    <location>
        <begin position="1709"/>
        <end position="1724"/>
    </location>
</feature>
<comment type="caution">
    <text evidence="12">The sequence shown here is derived from an EMBL/GenBank/DDBJ whole genome shotgun (WGS) entry which is preliminary data.</text>
</comment>
<dbReference type="GO" id="GO:0008270">
    <property type="term" value="F:zinc ion binding"/>
    <property type="evidence" value="ECO:0007669"/>
    <property type="project" value="UniProtKB-KW"/>
</dbReference>
<evidence type="ECO:0000256" key="9">
    <source>
        <dbReference type="SAM" id="MobiDB-lite"/>
    </source>
</evidence>
<evidence type="ECO:0000256" key="1">
    <source>
        <dbReference type="ARBA" id="ARBA00022670"/>
    </source>
</evidence>
<dbReference type="SUPFAM" id="SSF56672">
    <property type="entry name" value="DNA/RNA polymerases"/>
    <property type="match status" value="1"/>
</dbReference>
<dbReference type="InterPro" id="IPR000477">
    <property type="entry name" value="RT_dom"/>
</dbReference>
<sequence>MVKARHKEVLKASTSKGAELSASDAEHDARDNGSSSSFEDLHFREFMDEETKVLSLMIRKQVGKTIKNVMPYFISQTTDNLKVVVQKELEEFRKGGNVNDFRNEMATYRDFTACEVPKFNGALDPVASTKWLVAVESAFRTSNCKEKNKVNFATNFIHDSAKMWWKGKVYEKGEEWIGACTCKEFKELFNAEFTHAKEIDKIREEFQTLTQTNESVNEMWKKFNDLIRYYPKYHGNEKLKVKRFQRMLRDDTHEVISPFKCTTLDYLLSRAWTVMPRILSKIKAKEVVELKLRHHVRSVIKLILDKNLPSPPNKLYFPLEVEIDGNEIVAVSKVYRDVEIEINDSVFKIDLIPIVLGAFDIIIGMDWLDRYNANIICSQKLVRVVNPQDLSGISPERQVEFRIDLIPGATPIAKNPYRLAPSEMKELMSQLQELLDKGFIHPSSSPWGAPILFVKKKDGSMRMCIDYRKLNKVTVKNVYPLPRIDDLFDQLQGARWFFKIDLHCGYHQLKVREEDIPKTAFRTRYGHYEFMVMPFGLTNALEIFMDLMNRVCRPILDKSNIVFIDDILVYSKSEKEHEAHLREFLETLRKERLTSKAVWKDTTARNPGVEIGKDYYGLRMPVHKLAKIYVNEIVARHGVPVSIVLDRDGRFTSNFWRDFQEELGMRLHMSTTFHPQTDGQEFTYNNSYHASIKMPPYEMLYGRKYRMLVCWDEVGSKELASTNVVLATTENIETICERLKEAQDRWKSYANKKRIPIEFNVGDFIMLKVSPWKGVIRFKNKGKLSSRFIGPFKILKRVEEVAYTLELPDKMRGIHNTFHVSYLRKCLADESSVITLDEVEINLESTFQEKPIAILGRKSRQLRNKEIPLVKVEWKHQKVFSLVVKVNVENYLTAWLMRMFLLLLPQDLMIRYFYLLHGCLLEIATYFKASIEAKEPNLLDLYGYSTKHKLLQSIHCFSFTFNHLPSIILRYSYITPVDQAHQFVSPPLGDAIMDFVNQLGYPGEIHFVLRMAGIITRTNIDYAELIWEEFVQAIQTFLIDKANLGSPTNKDKKTKPYGIPYSRFTKLIIYYLGRHYNIHQRSGSPLNLAEDDLGLGNLKFIPKSEINEVFGIKITEELIMDNIKNAPTRTPIWKWLHNMNKELMLQNKKEVNKARDIVMSDSEDSMVTYTEVSSPFEGLSNIGSPRVDGLPMMPWDPYAYMEAALQAPPSPDYVPDLEHPPTSKFVLEPVYLKFMPPEDDVLPAEEQPLPAAVSPTTDSPGYILESDPKEDDEDPKEDLADYPTDRDDDDDEDEEDESFRDDADDEEEDKDEDEEEEHPALDDSFPPPLHRVTARIPTYPLGYRAAMIRLRAEAPSTSHPLPLSTPPSGTPPLLPIPLSTSSPPLLLPSTSLRVDVPEVTLPPQKRLCIALDDEIRQDPEREVGYGIMDTWDEMVEDMLETPAATDVAGLSQRMTDFVTTVRQDTDKIYGRLDDAHDDRLLMSGQINMMRIDRRAHAYTTRLMDMLAQQSEITGLQATDHTRQTQLVEALTLLRILQTQMAALQRQRGPARGHKMAPKRTTRLTPTTTTTTTTTPVTNAQLKALIDQGVADALAACDAGISRNSEDSHDSRTGVRRQAPPACEFTYQDFLKCKPLYFKESDKIERYIGGLPDMIHGSVMASKPRTMQDCAPKCHKCNRVGHLARDCRSAANANTANNQRGTRVGQKPTCFECGAQGHFKRECSKLKNKNHGNQGGNGNAPAKVYAVGHVGTNLDSNVFTGTFLQKNCYASILFDTGADRSFVSTAFSSQIDITPTTLDHYYDVELADGRIIGLNTIIQGFTLNFLNHLFNIDLMPIELGSFDVIIGMDWLAKYHAKLCSASILALPEGSKDFIIYYDASIKGLGVVLLQREKNKARKQENIKNEDVGGMLIENLKDPEKLRTKKLEPRADGTLCLNSRSWLPCYGDLRYVIMNESHKSKYSIHPGSDKMYHDMKKLYWWPNITANIATYVRKCLTCAKLKAKHQRPSGYETIWVIIDRLTKSAIFVPMRETDTKEKLARMYLKEAEVGEVQLLGSEIVQETTEKIIQIKQRIQSAHDRQKSYADLKRKPMEFQVGDRVMLKVLPWKGVKLELPQELSRVHNTFHVSNLKKCYANEPLAVPLDGLHFDDKLNFVEEPVVIMDREIKRVKQSRKVEKKTVSAQQYVLLLLWSTGSQDPQITDDDVADAACDVKENENDVHVSANGSDKTDNKKHNEKAKRDAKGKSHVDSLTGVRDLRADFEEFSFNSTNRVNVVSAPVNVAGSNPTNSTNSFNTASPSVNVVSPNFRIARKYSFVDPSKYPDDPNMPELEDIVYSDNEEDVGAEADLSNLETNIPVSPILTTKVHKDHHVNQIIGDLNSDPQTRSMSRMVKEQGGLHQINDEDFHTYLPKDKRAIGSKWVFRNKKDERGIVIRNKARLVAQGHTQEKGIDYDEVFAPVARIEAIRLFLAYASFMGFMVYQMDVKSAFLYGTIEEDVYVCQPLGFEDPDYPDKIYKELCKSFEKLMKDKFQMSSMGELTFFLGLQVKQKDNGIFISQDKYVPEILRKFGFTDVKSASTPIETGKPLLKDPDGEDVDVHIYRSMIGSLMYLILSRPDIMFAVCACARFQVTPKVSHLHAVKRIFRYLKGKLHLGLWYPRDSPFNLVVYSDSDYAGASLDRKSIPGVNVARHFITAVSYELMLFGLLKVAAVNLMRLGHKLMLSRVVVSEAIIRRDLHLDDADGVECLPNAEIFEELARIGYEKPPPKLIFYKAFFSAQWKFLIHTLVQCLSAKRTAWNEFSCSMESAVICLATVVLDHQVDAMATHNTSYTSPAPTQKVFANIRRVGKGGCIQTGGKITAIDANKGITLVDVESNEEGVNVVSAPELVGVTEPTVFDDEDVTMTMAQTFIKLKAKKAKLLDEQIAQKLHDEEI</sequence>
<evidence type="ECO:0000259" key="10">
    <source>
        <dbReference type="PROSITE" id="PS50158"/>
    </source>
</evidence>
<dbReference type="InterPro" id="IPR032567">
    <property type="entry name" value="RTL1-rel"/>
</dbReference>
<evidence type="ECO:0000256" key="5">
    <source>
        <dbReference type="ARBA" id="ARBA00022759"/>
    </source>
</evidence>
<feature type="compositionally biased region" description="Basic and acidic residues" evidence="9">
    <location>
        <begin position="2225"/>
        <end position="2246"/>
    </location>
</feature>
<dbReference type="InterPro" id="IPR043502">
    <property type="entry name" value="DNA/RNA_pol_sf"/>
</dbReference>
<dbReference type="PANTHER" id="PTHR15503">
    <property type="entry name" value="LDOC1 RELATED"/>
    <property type="match status" value="1"/>
</dbReference>
<feature type="domain" description="Reverse transcriptase" evidence="11">
    <location>
        <begin position="435"/>
        <end position="620"/>
    </location>
</feature>
<dbReference type="GO" id="GO:0006508">
    <property type="term" value="P:proteolysis"/>
    <property type="evidence" value="ECO:0007669"/>
    <property type="project" value="UniProtKB-KW"/>
</dbReference>
<feature type="region of interest" description="Disordered" evidence="9">
    <location>
        <begin position="1250"/>
        <end position="1332"/>
    </location>
</feature>
<dbReference type="EMBL" id="BKCJ010000105">
    <property type="protein sequence ID" value="GEU29835.1"/>
    <property type="molecule type" value="Genomic_DNA"/>
</dbReference>
<evidence type="ECO:0000256" key="4">
    <source>
        <dbReference type="ARBA" id="ARBA00022722"/>
    </source>
</evidence>
<dbReference type="Pfam" id="PF07727">
    <property type="entry name" value="RVT_2"/>
    <property type="match status" value="2"/>
</dbReference>
<dbReference type="PROSITE" id="PS50158">
    <property type="entry name" value="ZF_CCHC"/>
    <property type="match status" value="2"/>
</dbReference>
<dbReference type="InterPro" id="IPR001878">
    <property type="entry name" value="Znf_CCHC"/>
</dbReference>
<organism evidence="12">
    <name type="scientific">Tanacetum cinerariifolium</name>
    <name type="common">Dalmatian daisy</name>
    <name type="synonym">Chrysanthemum cinerariifolium</name>
    <dbReference type="NCBI Taxonomy" id="118510"/>
    <lineage>
        <taxon>Eukaryota</taxon>
        <taxon>Viridiplantae</taxon>
        <taxon>Streptophyta</taxon>
        <taxon>Embryophyta</taxon>
        <taxon>Tracheophyta</taxon>
        <taxon>Spermatophyta</taxon>
        <taxon>Magnoliopsida</taxon>
        <taxon>eudicotyledons</taxon>
        <taxon>Gunneridae</taxon>
        <taxon>Pentapetalae</taxon>
        <taxon>asterids</taxon>
        <taxon>campanulids</taxon>
        <taxon>Asterales</taxon>
        <taxon>Asteraceae</taxon>
        <taxon>Asteroideae</taxon>
        <taxon>Anthemideae</taxon>
        <taxon>Anthemidinae</taxon>
        <taxon>Tanacetum</taxon>
    </lineage>
</organism>
<dbReference type="Pfam" id="PF00098">
    <property type="entry name" value="zf-CCHC"/>
    <property type="match status" value="2"/>
</dbReference>
<dbReference type="Pfam" id="PF00078">
    <property type="entry name" value="RVT_1"/>
    <property type="match status" value="1"/>
</dbReference>
<dbReference type="Pfam" id="PF17921">
    <property type="entry name" value="Integrase_H2C2"/>
    <property type="match status" value="1"/>
</dbReference>
<dbReference type="GO" id="GO:0003676">
    <property type="term" value="F:nucleic acid binding"/>
    <property type="evidence" value="ECO:0007669"/>
    <property type="project" value="InterPro"/>
</dbReference>
<proteinExistence type="predicted"/>
<dbReference type="InterPro" id="IPR012337">
    <property type="entry name" value="RNaseH-like_sf"/>
</dbReference>
<dbReference type="PROSITE" id="PS50878">
    <property type="entry name" value="RT_POL"/>
    <property type="match status" value="1"/>
</dbReference>
<keyword evidence="5" id="KW-0255">Endonuclease</keyword>
<accession>A0A699GP40</accession>
<dbReference type="GO" id="GO:0008233">
    <property type="term" value="F:peptidase activity"/>
    <property type="evidence" value="ECO:0007669"/>
    <property type="project" value="UniProtKB-KW"/>
</dbReference>
<dbReference type="PANTHER" id="PTHR15503:SF42">
    <property type="entry name" value="ZINC FINGER, CCHC-TYPE, RETROTRANSPOSON GAG DOMAIN, ASPARTIC PEPTIDASE DOMAIN PROTEIN-RELATED"/>
    <property type="match status" value="1"/>
</dbReference>
<evidence type="ECO:0000256" key="7">
    <source>
        <dbReference type="ARBA" id="ARBA00022918"/>
    </source>
</evidence>
<reference evidence="12" key="1">
    <citation type="journal article" date="2019" name="Sci. Rep.">
        <title>Draft genome of Tanacetum cinerariifolium, the natural source of mosquito coil.</title>
        <authorList>
            <person name="Yamashiro T."/>
            <person name="Shiraishi A."/>
            <person name="Satake H."/>
            <person name="Nakayama K."/>
        </authorList>
    </citation>
    <scope>NUCLEOTIDE SEQUENCE</scope>
</reference>
<evidence type="ECO:0000256" key="3">
    <source>
        <dbReference type="ARBA" id="ARBA00022695"/>
    </source>
</evidence>
<dbReference type="SUPFAM" id="SSF53098">
    <property type="entry name" value="Ribonuclease H-like"/>
    <property type="match status" value="1"/>
</dbReference>
<gene>
    <name evidence="12" type="ORF">Tci_001813</name>
</gene>
<dbReference type="SMART" id="SM00343">
    <property type="entry name" value="ZnF_C2HC"/>
    <property type="match status" value="2"/>
</dbReference>
<dbReference type="SUPFAM" id="SSF57756">
    <property type="entry name" value="Retrovirus zinc finger-like domains"/>
    <property type="match status" value="1"/>
</dbReference>
<evidence type="ECO:0000256" key="8">
    <source>
        <dbReference type="PROSITE-ProRule" id="PRU00047"/>
    </source>
</evidence>
<dbReference type="InterPro" id="IPR056924">
    <property type="entry name" value="SH3_Tf2-1"/>
</dbReference>
<dbReference type="FunFam" id="3.10.10.10:FF:000007">
    <property type="entry name" value="Retrovirus-related Pol polyprotein from transposon 17.6-like Protein"/>
    <property type="match status" value="1"/>
</dbReference>
<keyword evidence="7 12" id="KW-0695">RNA-directed DNA polymerase</keyword>
<dbReference type="Gene3D" id="3.30.70.270">
    <property type="match status" value="1"/>
</dbReference>
<keyword evidence="8" id="KW-0862">Zinc</keyword>
<dbReference type="Gene3D" id="4.10.60.10">
    <property type="entry name" value="Zinc finger, CCHC-type"/>
    <property type="match status" value="1"/>
</dbReference>
<dbReference type="InterPro" id="IPR041588">
    <property type="entry name" value="Integrase_H2C2"/>
</dbReference>
<name>A0A699GP40_TANCI</name>
<dbReference type="Pfam" id="PF08284">
    <property type="entry name" value="RVP_2"/>
    <property type="match status" value="2"/>
</dbReference>
<dbReference type="InterPro" id="IPR036397">
    <property type="entry name" value="RNaseH_sf"/>
</dbReference>
<protein>
    <submittedName>
        <fullName evidence="12">Putative reverse transcriptase domain-containing protein</fullName>
    </submittedName>
</protein>
<dbReference type="CDD" id="cd01647">
    <property type="entry name" value="RT_LTR"/>
    <property type="match status" value="1"/>
</dbReference>
<dbReference type="SUPFAM" id="SSF50630">
    <property type="entry name" value="Acid proteases"/>
    <property type="match status" value="1"/>
</dbReference>
<dbReference type="Gene3D" id="3.10.10.10">
    <property type="entry name" value="HIV Type 1 Reverse Transcriptase, subunit A, domain 1"/>
    <property type="match status" value="1"/>
</dbReference>
<keyword evidence="1" id="KW-0645">Protease</keyword>
<keyword evidence="2" id="KW-0808">Transferase</keyword>
<dbReference type="Gene3D" id="2.40.70.10">
    <property type="entry name" value="Acid Proteases"/>
    <property type="match status" value="2"/>
</dbReference>
<dbReference type="GO" id="GO:0003964">
    <property type="term" value="F:RNA-directed DNA polymerase activity"/>
    <property type="evidence" value="ECO:0007669"/>
    <property type="project" value="UniProtKB-KW"/>
</dbReference>
<dbReference type="InterPro" id="IPR036875">
    <property type="entry name" value="Znf_CCHC_sf"/>
</dbReference>
<feature type="region of interest" description="Disordered" evidence="9">
    <location>
        <begin position="1"/>
        <end position="36"/>
    </location>
</feature>
<feature type="domain" description="CCHC-type" evidence="10">
    <location>
        <begin position="1672"/>
        <end position="1688"/>
    </location>
</feature>
<evidence type="ECO:0000256" key="2">
    <source>
        <dbReference type="ARBA" id="ARBA00022679"/>
    </source>
</evidence>
<dbReference type="InterPro" id="IPR043128">
    <property type="entry name" value="Rev_trsase/Diguanyl_cyclase"/>
</dbReference>
<feature type="region of interest" description="Disordered" evidence="9">
    <location>
        <begin position="2214"/>
        <end position="2246"/>
    </location>
</feature>
<evidence type="ECO:0000259" key="11">
    <source>
        <dbReference type="PROSITE" id="PS50878"/>
    </source>
</evidence>
<feature type="compositionally biased region" description="Acidic residues" evidence="9">
    <location>
        <begin position="1286"/>
        <end position="1317"/>
    </location>
</feature>
<dbReference type="Pfam" id="PF24626">
    <property type="entry name" value="SH3_Tf2-1"/>
    <property type="match status" value="1"/>
</dbReference>
<keyword evidence="6" id="KW-0378">Hydrolase</keyword>
<evidence type="ECO:0000313" key="12">
    <source>
        <dbReference type="EMBL" id="GEU29835.1"/>
    </source>
</evidence>
<keyword evidence="8" id="KW-0479">Metal-binding</keyword>